<proteinExistence type="predicted"/>
<organism evidence="1 2">
    <name type="scientific">Streptococcus oralis</name>
    <dbReference type="NCBI Taxonomy" id="1303"/>
    <lineage>
        <taxon>Bacteria</taxon>
        <taxon>Bacillati</taxon>
        <taxon>Bacillota</taxon>
        <taxon>Bacilli</taxon>
        <taxon>Lactobacillales</taxon>
        <taxon>Streptococcaceae</taxon>
        <taxon>Streptococcus</taxon>
    </lineage>
</organism>
<protein>
    <submittedName>
        <fullName evidence="1">Uncharacterized protein</fullName>
    </submittedName>
</protein>
<dbReference type="Proteomes" id="UP000072653">
    <property type="component" value="Unassembled WGS sequence"/>
</dbReference>
<gene>
    <name evidence="1" type="ORF">SORDD16_01571</name>
</gene>
<reference evidence="1 2" key="1">
    <citation type="submission" date="2016-01" db="EMBL/GenBank/DDBJ databases">
        <title>Highly variable Streptococcus oralis are common among viridans streptococci isolated from primates.</title>
        <authorList>
            <person name="Denapaite D."/>
            <person name="Rieger M."/>
            <person name="Koendgen S."/>
            <person name="Brueckner R."/>
            <person name="Ochigava I."/>
            <person name="Kappeler P."/>
            <person name="Maetz-Rensing K."/>
            <person name="Leendertz F."/>
            <person name="Hakenbeck R."/>
        </authorList>
    </citation>
    <scope>NUCLEOTIDE SEQUENCE [LARGE SCALE GENOMIC DNA]</scope>
    <source>
        <strain evidence="1 2">DD16</strain>
    </source>
</reference>
<sequence length="50" mass="6094">MKNATPTAEIARLLYRSRQTIHKMVQFFMQGFTVLDYLERYQTNKRQRGR</sequence>
<comment type="caution">
    <text evidence="1">The sequence shown here is derived from an EMBL/GenBank/DDBJ whole genome shotgun (WGS) entry which is preliminary data.</text>
</comment>
<evidence type="ECO:0000313" key="2">
    <source>
        <dbReference type="Proteomes" id="UP000072653"/>
    </source>
</evidence>
<name>A0A139PA94_STROR</name>
<dbReference type="PATRIC" id="fig|1303.79.peg.1863"/>
<accession>A0A139PA94</accession>
<evidence type="ECO:0000313" key="1">
    <source>
        <dbReference type="EMBL" id="KXT85264.1"/>
    </source>
</evidence>
<dbReference type="EMBL" id="LQOB01000280">
    <property type="protein sequence ID" value="KXT85264.1"/>
    <property type="molecule type" value="Genomic_DNA"/>
</dbReference>
<dbReference type="AlphaFoldDB" id="A0A139PA94"/>